<dbReference type="SUPFAM" id="SSF46785">
    <property type="entry name" value="Winged helix' DNA-binding domain"/>
    <property type="match status" value="1"/>
</dbReference>
<dbReference type="InterPro" id="IPR039422">
    <property type="entry name" value="MarR/SlyA-like"/>
</dbReference>
<reference evidence="2 3" key="1">
    <citation type="submission" date="2020-08" db="EMBL/GenBank/DDBJ databases">
        <title>Genomic Encyclopedia of Type Strains, Phase IV (KMG-IV): sequencing the most valuable type-strain genomes for metagenomic binning, comparative biology and taxonomic classification.</title>
        <authorList>
            <person name="Goeker M."/>
        </authorList>
    </citation>
    <scope>NUCLEOTIDE SEQUENCE [LARGE SCALE GENOMIC DNA]</scope>
    <source>
        <strain evidence="2 3">DSM 22368</strain>
    </source>
</reference>
<dbReference type="PANTHER" id="PTHR33164:SF43">
    <property type="entry name" value="HTH-TYPE TRANSCRIPTIONAL REPRESSOR YETL"/>
    <property type="match status" value="1"/>
</dbReference>
<dbReference type="InterPro" id="IPR000835">
    <property type="entry name" value="HTH_MarR-typ"/>
</dbReference>
<comment type="caution">
    <text evidence="2">The sequence shown here is derived from an EMBL/GenBank/DDBJ whole genome shotgun (WGS) entry which is preliminary data.</text>
</comment>
<dbReference type="InterPro" id="IPR036388">
    <property type="entry name" value="WH-like_DNA-bd_sf"/>
</dbReference>
<organism evidence="2 3">
    <name type="scientific">Pseudoteredinibacter isoporae</name>
    <dbReference type="NCBI Taxonomy" id="570281"/>
    <lineage>
        <taxon>Bacteria</taxon>
        <taxon>Pseudomonadati</taxon>
        <taxon>Pseudomonadota</taxon>
        <taxon>Gammaproteobacteria</taxon>
        <taxon>Cellvibrionales</taxon>
        <taxon>Cellvibrionaceae</taxon>
        <taxon>Pseudoteredinibacter</taxon>
    </lineage>
</organism>
<dbReference type="RefSeq" id="WP_166846554.1">
    <property type="nucleotide sequence ID" value="NZ_JAAONY010000002.1"/>
</dbReference>
<dbReference type="GO" id="GO:0003700">
    <property type="term" value="F:DNA-binding transcription factor activity"/>
    <property type="evidence" value="ECO:0007669"/>
    <property type="project" value="InterPro"/>
</dbReference>
<dbReference type="Proteomes" id="UP000528457">
    <property type="component" value="Unassembled WGS sequence"/>
</dbReference>
<dbReference type="PROSITE" id="PS50995">
    <property type="entry name" value="HTH_MARR_2"/>
    <property type="match status" value="1"/>
</dbReference>
<dbReference type="InterPro" id="IPR036390">
    <property type="entry name" value="WH_DNA-bd_sf"/>
</dbReference>
<dbReference type="SMART" id="SM00347">
    <property type="entry name" value="HTH_MARR"/>
    <property type="match status" value="1"/>
</dbReference>
<name>A0A7X0JUP8_9GAMM</name>
<dbReference type="Gene3D" id="1.10.10.10">
    <property type="entry name" value="Winged helix-like DNA-binding domain superfamily/Winged helix DNA-binding domain"/>
    <property type="match status" value="1"/>
</dbReference>
<keyword evidence="3" id="KW-1185">Reference proteome</keyword>
<evidence type="ECO:0000259" key="1">
    <source>
        <dbReference type="PROSITE" id="PS50995"/>
    </source>
</evidence>
<evidence type="ECO:0000313" key="2">
    <source>
        <dbReference type="EMBL" id="MBB6522179.1"/>
    </source>
</evidence>
<feature type="domain" description="HTH marR-type" evidence="1">
    <location>
        <begin position="15"/>
        <end position="143"/>
    </location>
</feature>
<sequence length="143" mass="16348">MANKDLLDQLDLPIRQKSLAMLACVAQEIKVDMERRISELGISLLQVNLLHVLDKAPNGQLTVNQLKDNMLDETSNVSRTLNKMCDSGLVKKTRSENDQRVVYITITPQGSKLHKQADKLLLQYENPLNEKESKTLYKLLRKF</sequence>
<dbReference type="EMBL" id="JACHHT010000002">
    <property type="protein sequence ID" value="MBB6522179.1"/>
    <property type="molecule type" value="Genomic_DNA"/>
</dbReference>
<dbReference type="PANTHER" id="PTHR33164">
    <property type="entry name" value="TRANSCRIPTIONAL REGULATOR, MARR FAMILY"/>
    <property type="match status" value="1"/>
</dbReference>
<dbReference type="GO" id="GO:0006950">
    <property type="term" value="P:response to stress"/>
    <property type="evidence" value="ECO:0007669"/>
    <property type="project" value="TreeGrafter"/>
</dbReference>
<gene>
    <name evidence="2" type="ORF">HNR48_002464</name>
</gene>
<protein>
    <submittedName>
        <fullName evidence="2">DNA-binding MarR family transcriptional regulator</fullName>
    </submittedName>
</protein>
<dbReference type="InParanoid" id="A0A7X0JUP8"/>
<dbReference type="GO" id="GO:0003677">
    <property type="term" value="F:DNA binding"/>
    <property type="evidence" value="ECO:0007669"/>
    <property type="project" value="UniProtKB-KW"/>
</dbReference>
<keyword evidence="2" id="KW-0238">DNA-binding</keyword>
<dbReference type="Pfam" id="PF12802">
    <property type="entry name" value="MarR_2"/>
    <property type="match status" value="1"/>
</dbReference>
<dbReference type="AlphaFoldDB" id="A0A7X0JUP8"/>
<evidence type="ECO:0000313" key="3">
    <source>
        <dbReference type="Proteomes" id="UP000528457"/>
    </source>
</evidence>
<proteinExistence type="predicted"/>
<accession>A0A7X0JUP8</accession>